<organism evidence="1 2">
    <name type="scientific">Reichenbachiella agariperforans</name>
    <dbReference type="NCBI Taxonomy" id="156994"/>
    <lineage>
        <taxon>Bacteria</taxon>
        <taxon>Pseudomonadati</taxon>
        <taxon>Bacteroidota</taxon>
        <taxon>Cytophagia</taxon>
        <taxon>Cytophagales</taxon>
        <taxon>Reichenbachiellaceae</taxon>
        <taxon>Reichenbachiella</taxon>
    </lineage>
</organism>
<evidence type="ECO:0000313" key="1">
    <source>
        <dbReference type="EMBL" id="SHK17838.1"/>
    </source>
</evidence>
<dbReference type="RefSeq" id="WP_073122318.1">
    <property type="nucleotide sequence ID" value="NZ_FRAA01000003.1"/>
</dbReference>
<dbReference type="Proteomes" id="UP000184474">
    <property type="component" value="Unassembled WGS sequence"/>
</dbReference>
<evidence type="ECO:0000313" key="2">
    <source>
        <dbReference type="Proteomes" id="UP000184474"/>
    </source>
</evidence>
<dbReference type="AlphaFoldDB" id="A0A1M6QCD9"/>
<name>A0A1M6QCD9_REIAG</name>
<dbReference type="EMBL" id="FRAA01000003">
    <property type="protein sequence ID" value="SHK17838.1"/>
    <property type="molecule type" value="Genomic_DNA"/>
</dbReference>
<sequence length="298" mass="33539">MKKTIKLTTLFIALSVFLISCNNEEDDLIDKVNYLEIINPEISTADIQKENPDNIIAFKDFDEGDLYLSNEGGEEVYISTSLNTALLYWSNFSGKVSPNKPVIVSYIYTYAEGEDEWDALSKLANNEDVKAVGFKKTVTFENNRRYEWAPREDSFEDVGIYKEKEEDEDDDDDNSEDCTDWHYYLTECLGNSGVSGDISSAGIRQKACIINETSTSITVEATIEPANGGIDSDFSYKGIDIYFRGDESSSYMTVQEFNSGGTITKTITANKDDINSYWLENWESKGSIAFVEATCVYN</sequence>
<keyword evidence="2" id="KW-1185">Reference proteome</keyword>
<dbReference type="PROSITE" id="PS51257">
    <property type="entry name" value="PROKAR_LIPOPROTEIN"/>
    <property type="match status" value="1"/>
</dbReference>
<gene>
    <name evidence="1" type="ORF">SAMN04488028_103267</name>
</gene>
<proteinExistence type="predicted"/>
<protein>
    <submittedName>
        <fullName evidence="1">Uncharacterized protein</fullName>
    </submittedName>
</protein>
<reference evidence="2" key="1">
    <citation type="submission" date="2016-11" db="EMBL/GenBank/DDBJ databases">
        <authorList>
            <person name="Varghese N."/>
            <person name="Submissions S."/>
        </authorList>
    </citation>
    <scope>NUCLEOTIDE SEQUENCE [LARGE SCALE GENOMIC DNA]</scope>
    <source>
        <strain evidence="2">DSM 26134</strain>
    </source>
</reference>
<accession>A0A1M6QCD9</accession>